<dbReference type="InterPro" id="IPR001879">
    <property type="entry name" value="GPCR_2_extracellular_dom"/>
</dbReference>
<feature type="transmembrane region" description="Helical" evidence="13">
    <location>
        <begin position="140"/>
        <end position="162"/>
    </location>
</feature>
<dbReference type="InterPro" id="IPR017983">
    <property type="entry name" value="GPCR_2_secretin-like_CS"/>
</dbReference>
<dbReference type="SUPFAM" id="SSF111418">
    <property type="entry name" value="Hormone receptor domain"/>
    <property type="match status" value="1"/>
</dbReference>
<evidence type="ECO:0000259" key="15">
    <source>
        <dbReference type="PROSITE" id="PS50261"/>
    </source>
</evidence>
<comment type="similarity">
    <text evidence="2">Belongs to the G-protein coupled receptor 2 family.</text>
</comment>
<dbReference type="InterPro" id="IPR050332">
    <property type="entry name" value="GPCR_2"/>
</dbReference>
<keyword evidence="6" id="KW-0297">G-protein coupled receptor</keyword>
<feature type="transmembrane region" description="Helical" evidence="13">
    <location>
        <begin position="246"/>
        <end position="269"/>
    </location>
</feature>
<dbReference type="PANTHER" id="PTHR45620">
    <property type="entry name" value="PDF RECEPTOR-LIKE PROTEIN-RELATED"/>
    <property type="match status" value="1"/>
</dbReference>
<feature type="transmembrane region" description="Helical" evidence="13">
    <location>
        <begin position="174"/>
        <end position="194"/>
    </location>
</feature>
<dbReference type="SUPFAM" id="SSF81321">
    <property type="entry name" value="Family A G protein-coupled receptor-like"/>
    <property type="match status" value="1"/>
</dbReference>
<evidence type="ECO:0000256" key="3">
    <source>
        <dbReference type="ARBA" id="ARBA00022475"/>
    </source>
</evidence>
<feature type="transmembrane region" description="Helical" evidence="13">
    <location>
        <begin position="214"/>
        <end position="234"/>
    </location>
</feature>
<dbReference type="Proteomes" id="UP001153712">
    <property type="component" value="Chromosome 5"/>
</dbReference>
<dbReference type="InterPro" id="IPR036445">
    <property type="entry name" value="GPCR_2_extracell_dom_sf"/>
</dbReference>
<dbReference type="AlphaFoldDB" id="A0A9N9XS11"/>
<evidence type="ECO:0000256" key="8">
    <source>
        <dbReference type="ARBA" id="ARBA00023170"/>
    </source>
</evidence>
<keyword evidence="8" id="KW-0675">Receptor</keyword>
<reference evidence="16" key="1">
    <citation type="submission" date="2022-01" db="EMBL/GenBank/DDBJ databases">
        <authorList>
            <person name="King R."/>
        </authorList>
    </citation>
    <scope>NUCLEOTIDE SEQUENCE</scope>
</reference>
<dbReference type="PRINTS" id="PR00249">
    <property type="entry name" value="GPCRSECRETIN"/>
</dbReference>
<feature type="domain" description="G-protein coupled receptors family 2 profile 2" evidence="15">
    <location>
        <begin position="137"/>
        <end position="384"/>
    </location>
</feature>
<keyword evidence="7 13" id="KW-0472">Membrane</keyword>
<feature type="transmembrane region" description="Helical" evidence="13">
    <location>
        <begin position="363"/>
        <end position="383"/>
    </location>
</feature>
<evidence type="ECO:0000256" key="12">
    <source>
        <dbReference type="ARBA" id="ARBA00071387"/>
    </source>
</evidence>
<dbReference type="GO" id="GO:0007166">
    <property type="term" value="P:cell surface receptor signaling pathway"/>
    <property type="evidence" value="ECO:0007669"/>
    <property type="project" value="InterPro"/>
</dbReference>
<dbReference type="InterPro" id="IPR017981">
    <property type="entry name" value="GPCR_2-like_7TM"/>
</dbReference>
<name>A0A9N9XS11_PHYSR</name>
<dbReference type="InterPro" id="IPR000832">
    <property type="entry name" value="GPCR_2_secretin-like"/>
</dbReference>
<protein>
    <recommendedName>
        <fullName evidence="12">Diuretic hormone receptor</fullName>
    </recommendedName>
</protein>
<evidence type="ECO:0000313" key="16">
    <source>
        <dbReference type="EMBL" id="CAG9862129.1"/>
    </source>
</evidence>
<dbReference type="EMBL" id="OU900098">
    <property type="protein sequence ID" value="CAG9862129.1"/>
    <property type="molecule type" value="Genomic_DNA"/>
</dbReference>
<dbReference type="Gene3D" id="4.10.1240.10">
    <property type="entry name" value="GPCR, family 2, extracellular hormone receptor domain"/>
    <property type="match status" value="1"/>
</dbReference>
<dbReference type="PANTHER" id="PTHR45620:SF15">
    <property type="entry name" value="DIURETIC HORMONE 44 RECEPTOR 1-RELATED"/>
    <property type="match status" value="1"/>
</dbReference>
<organism evidence="16 17">
    <name type="scientific">Phyllotreta striolata</name>
    <name type="common">Striped flea beetle</name>
    <name type="synonym">Crioceris striolata</name>
    <dbReference type="NCBI Taxonomy" id="444603"/>
    <lineage>
        <taxon>Eukaryota</taxon>
        <taxon>Metazoa</taxon>
        <taxon>Ecdysozoa</taxon>
        <taxon>Arthropoda</taxon>
        <taxon>Hexapoda</taxon>
        <taxon>Insecta</taxon>
        <taxon>Pterygota</taxon>
        <taxon>Neoptera</taxon>
        <taxon>Endopterygota</taxon>
        <taxon>Coleoptera</taxon>
        <taxon>Polyphaga</taxon>
        <taxon>Cucujiformia</taxon>
        <taxon>Chrysomeloidea</taxon>
        <taxon>Chrysomelidae</taxon>
        <taxon>Galerucinae</taxon>
        <taxon>Alticini</taxon>
        <taxon>Phyllotreta</taxon>
    </lineage>
</organism>
<keyword evidence="17" id="KW-1185">Reference proteome</keyword>
<keyword evidence="5 13" id="KW-1133">Transmembrane helix</keyword>
<dbReference type="PROSITE" id="PS50261">
    <property type="entry name" value="G_PROTEIN_RECEP_F2_4"/>
    <property type="match status" value="1"/>
</dbReference>
<dbReference type="InterPro" id="IPR002001">
    <property type="entry name" value="GPCR_2_diuretic_rcpt"/>
</dbReference>
<comment type="subcellular location">
    <subcellularLocation>
        <location evidence="1">Cell membrane</location>
        <topology evidence="1">Multi-pass membrane protein</topology>
    </subcellularLocation>
</comment>
<evidence type="ECO:0000256" key="4">
    <source>
        <dbReference type="ARBA" id="ARBA00022692"/>
    </source>
</evidence>
<evidence type="ECO:0000256" key="2">
    <source>
        <dbReference type="ARBA" id="ARBA00005314"/>
    </source>
</evidence>
<sequence length="451" mass="52666">MNWERNTGSLDHDFVNEYFDQDSSDNMSLYYDYEEDNPHINKTIEDCKREFYNDTAYLEQHHPEGFCKVTFDSIMCWPPTPYNKTATVKCFKYLFSIRYDDMQNATRFCDGKNQSWSKQDYSLCIPLINIPENNETQTGLYFLGFTLSLITLVIAVAIFLYFKDLRCLRNKIHVNLMFSYIIMYLTWILMLVLINHRNESVILCGFGTTLLHYAHVSTFFWMFVEGMYLYILVVKTLRREIFKLRVYAIIGWGIPLISIVIWAVVKGFVSASDNQHCPWLYGDSVDWIYMAPPLFVMFLNLIFLFSIMWVLITKLRSSPALVETQQHYKAARALLVLIPLLGVTWVIMIYVPSGEYSREIFESLRSVLLSTQGLTIALCYCFLNTEVQNTIKHHFSVWREQRSLGSLGKRSKDWSSNINNNRRHTEWTLVSASEIEAAIPLNNATPDVELT</sequence>
<dbReference type="FunFam" id="1.20.1070.10:FF:000155">
    <property type="entry name" value="diuretic hormone receptor isoform X1"/>
    <property type="match status" value="1"/>
</dbReference>
<dbReference type="PRINTS" id="PR01127">
    <property type="entry name" value="DIUHORMONER"/>
</dbReference>
<dbReference type="SMART" id="SM00008">
    <property type="entry name" value="HormR"/>
    <property type="match status" value="1"/>
</dbReference>
<evidence type="ECO:0000256" key="1">
    <source>
        <dbReference type="ARBA" id="ARBA00004651"/>
    </source>
</evidence>
<dbReference type="GO" id="GO:0017046">
    <property type="term" value="F:peptide hormone binding"/>
    <property type="evidence" value="ECO:0007669"/>
    <property type="project" value="TreeGrafter"/>
</dbReference>
<evidence type="ECO:0000259" key="14">
    <source>
        <dbReference type="PROSITE" id="PS50227"/>
    </source>
</evidence>
<keyword evidence="9" id="KW-0325">Glycoprotein</keyword>
<dbReference type="PROSITE" id="PS00649">
    <property type="entry name" value="G_PROTEIN_RECEP_F2_1"/>
    <property type="match status" value="1"/>
</dbReference>
<gene>
    <name evidence="16" type="ORF">PHYEVI_LOCUS8451</name>
</gene>
<keyword evidence="3" id="KW-1003">Cell membrane</keyword>
<dbReference type="OrthoDB" id="6022368at2759"/>
<feature type="transmembrane region" description="Helical" evidence="13">
    <location>
        <begin position="289"/>
        <end position="312"/>
    </location>
</feature>
<evidence type="ECO:0000256" key="9">
    <source>
        <dbReference type="ARBA" id="ARBA00023180"/>
    </source>
</evidence>
<dbReference type="GO" id="GO:0008528">
    <property type="term" value="F:G protein-coupled peptide receptor activity"/>
    <property type="evidence" value="ECO:0007669"/>
    <property type="project" value="TreeGrafter"/>
</dbReference>
<dbReference type="GO" id="GO:0008036">
    <property type="term" value="F:diuretic hormone receptor activity"/>
    <property type="evidence" value="ECO:0007669"/>
    <property type="project" value="InterPro"/>
</dbReference>
<feature type="domain" description="G-protein coupled receptors family 2 profile 1" evidence="14">
    <location>
        <begin position="46"/>
        <end position="124"/>
    </location>
</feature>
<comment type="function">
    <text evidence="11">Receptor for the insect diurectic hormone. The activity of this receptor is mediated by G proteins which activate adenylyl cyclase.</text>
</comment>
<feature type="transmembrane region" description="Helical" evidence="13">
    <location>
        <begin position="333"/>
        <end position="351"/>
    </location>
</feature>
<evidence type="ECO:0000256" key="13">
    <source>
        <dbReference type="SAM" id="Phobius"/>
    </source>
</evidence>
<keyword evidence="4 13" id="KW-0812">Transmembrane</keyword>
<dbReference type="Gene3D" id="1.20.1070.10">
    <property type="entry name" value="Rhodopsin 7-helix transmembrane proteins"/>
    <property type="match status" value="1"/>
</dbReference>
<evidence type="ECO:0000313" key="17">
    <source>
        <dbReference type="Proteomes" id="UP001153712"/>
    </source>
</evidence>
<evidence type="ECO:0000256" key="5">
    <source>
        <dbReference type="ARBA" id="ARBA00022989"/>
    </source>
</evidence>
<evidence type="ECO:0000256" key="6">
    <source>
        <dbReference type="ARBA" id="ARBA00023040"/>
    </source>
</evidence>
<keyword evidence="10" id="KW-0807">Transducer</keyword>
<dbReference type="PROSITE" id="PS50227">
    <property type="entry name" value="G_PROTEIN_RECEP_F2_3"/>
    <property type="match status" value="1"/>
</dbReference>
<dbReference type="GO" id="GO:0007188">
    <property type="term" value="P:adenylate cyclase-modulating G protein-coupled receptor signaling pathway"/>
    <property type="evidence" value="ECO:0007669"/>
    <property type="project" value="TreeGrafter"/>
</dbReference>
<evidence type="ECO:0000256" key="7">
    <source>
        <dbReference type="ARBA" id="ARBA00023136"/>
    </source>
</evidence>
<evidence type="ECO:0000256" key="10">
    <source>
        <dbReference type="ARBA" id="ARBA00023224"/>
    </source>
</evidence>
<evidence type="ECO:0000256" key="11">
    <source>
        <dbReference type="ARBA" id="ARBA00054836"/>
    </source>
</evidence>
<accession>A0A9N9XS11</accession>
<proteinExistence type="inferred from homology"/>
<dbReference type="Pfam" id="PF00002">
    <property type="entry name" value="7tm_2"/>
    <property type="match status" value="1"/>
</dbReference>
<dbReference type="Pfam" id="PF02793">
    <property type="entry name" value="HRM"/>
    <property type="match status" value="1"/>
</dbReference>
<dbReference type="GO" id="GO:0005886">
    <property type="term" value="C:plasma membrane"/>
    <property type="evidence" value="ECO:0007669"/>
    <property type="project" value="UniProtKB-SubCell"/>
</dbReference>